<name>A0AAW7ZCG7_9FIRM</name>
<dbReference type="InterPro" id="IPR017896">
    <property type="entry name" value="4Fe4S_Fe-S-bd"/>
</dbReference>
<evidence type="ECO:0000256" key="5">
    <source>
        <dbReference type="ARBA" id="ARBA00022827"/>
    </source>
</evidence>
<accession>A0AAW7ZCG7</accession>
<dbReference type="InterPro" id="IPR039650">
    <property type="entry name" value="HdrA-like"/>
</dbReference>
<sequence>MANKSILVVGGGIAGITAAVEAAEVGYEVFLVEKNAYLGGKVSQINEYFPKLCPPNCGLEINFQRIKKNSNIRVITLAEVENISGQEGNFDVTVKINPRYTTEGCTGCGKCAEVCPVERANDFNFGLDKTKAAYLPQPFAFPMKYVIDSAVCLGASCGKCVEACEVKAVDLAMAAKTMNINVGAVIWATGWDSYDIAKLHNYGSGTVANAISNIMMERLAALTGPTNGKILRPSDGKEPKNIAFVQCAGSRDENHQKACSSVCCMATLKQITYVKKQYPDAKVTIYYMDIRAMGKHEDFYNKVQEYDITMIKGKPSEIKEDAESKDVIVLSENQITQEITELKYDMVVLATGMAPATAAAQIPAAAAYDVDGFVVNSSDAPGIYGAGCVAKPGDVASSVQGATAAVIKAIQSTVRG</sequence>
<dbReference type="PANTHER" id="PTHR43498:SF1">
    <property type="entry name" value="COB--COM HETERODISULFIDE REDUCTASE IRON-SULFUR SUBUNIT A"/>
    <property type="match status" value="1"/>
</dbReference>
<dbReference type="AlphaFoldDB" id="A0AAW7ZCG7"/>
<comment type="cofactor">
    <cofactor evidence="1">
        <name>FAD</name>
        <dbReference type="ChEBI" id="CHEBI:57692"/>
    </cofactor>
</comment>
<dbReference type="Gene3D" id="3.30.70.3270">
    <property type="match status" value="1"/>
</dbReference>
<dbReference type="GO" id="GO:0016491">
    <property type="term" value="F:oxidoreductase activity"/>
    <property type="evidence" value="ECO:0007669"/>
    <property type="project" value="UniProtKB-KW"/>
</dbReference>
<organism evidence="10 11">
    <name type="scientific">Desulforamulus aquiferis</name>
    <dbReference type="NCBI Taxonomy" id="1397668"/>
    <lineage>
        <taxon>Bacteria</taxon>
        <taxon>Bacillati</taxon>
        <taxon>Bacillota</taxon>
        <taxon>Clostridia</taxon>
        <taxon>Eubacteriales</taxon>
        <taxon>Peptococcaceae</taxon>
        <taxon>Desulforamulus</taxon>
    </lineage>
</organism>
<evidence type="ECO:0000256" key="6">
    <source>
        <dbReference type="ARBA" id="ARBA00023002"/>
    </source>
</evidence>
<dbReference type="GO" id="GO:0051539">
    <property type="term" value="F:4 iron, 4 sulfur cluster binding"/>
    <property type="evidence" value="ECO:0007669"/>
    <property type="project" value="UniProtKB-KW"/>
</dbReference>
<reference evidence="10" key="1">
    <citation type="journal article" date="2023" name="J. Hazard. Mater.">
        <title>Anaerobic biodegradation of pyrene and benzo[a]pyrene by a new sulfate-reducing Desulforamulus aquiferis strain DSA.</title>
        <authorList>
            <person name="Zhang Z."/>
            <person name="Sun J."/>
            <person name="Gong X."/>
            <person name="Wang C."/>
            <person name="Wang H."/>
        </authorList>
    </citation>
    <scope>NUCLEOTIDE SEQUENCE</scope>
    <source>
        <strain evidence="10">DSA</strain>
    </source>
</reference>
<dbReference type="InterPro" id="IPR036188">
    <property type="entry name" value="FAD/NAD-bd_sf"/>
</dbReference>
<dbReference type="PRINTS" id="PR00368">
    <property type="entry name" value="FADPNR"/>
</dbReference>
<comment type="caution">
    <text evidence="10">The sequence shown here is derived from an EMBL/GenBank/DDBJ whole genome shotgun (WGS) entry which is preliminary data.</text>
</comment>
<evidence type="ECO:0000256" key="4">
    <source>
        <dbReference type="ARBA" id="ARBA00022723"/>
    </source>
</evidence>
<evidence type="ECO:0000256" key="7">
    <source>
        <dbReference type="ARBA" id="ARBA00023004"/>
    </source>
</evidence>
<proteinExistence type="inferred from homology"/>
<evidence type="ECO:0000256" key="3">
    <source>
        <dbReference type="ARBA" id="ARBA00022485"/>
    </source>
</evidence>
<evidence type="ECO:0000256" key="2">
    <source>
        <dbReference type="ARBA" id="ARBA00006561"/>
    </source>
</evidence>
<keyword evidence="4" id="KW-0479">Metal-binding</keyword>
<dbReference type="PANTHER" id="PTHR43498">
    <property type="entry name" value="FERREDOXIN:COB-COM HETERODISULFIDE REDUCTASE SUBUNIT A"/>
    <property type="match status" value="1"/>
</dbReference>
<keyword evidence="7" id="KW-0408">Iron</keyword>
<keyword evidence="6" id="KW-0560">Oxidoreductase</keyword>
<gene>
    <name evidence="10" type="ORF">P6N53_07360</name>
</gene>
<dbReference type="Gene3D" id="3.50.50.60">
    <property type="entry name" value="FAD/NAD(P)-binding domain"/>
    <property type="match status" value="1"/>
</dbReference>
<dbReference type="PROSITE" id="PS51379">
    <property type="entry name" value="4FE4S_FER_2"/>
    <property type="match status" value="2"/>
</dbReference>
<comment type="similarity">
    <text evidence="2">Belongs to the HdrA family.</text>
</comment>
<protein>
    <submittedName>
        <fullName evidence="10">CoB--CoM heterodisulfide reductase iron-sulfur subunit A family protein</fullName>
    </submittedName>
</protein>
<dbReference type="Proteomes" id="UP001172911">
    <property type="component" value="Unassembled WGS sequence"/>
</dbReference>
<keyword evidence="5" id="KW-0285">Flavoprotein</keyword>
<dbReference type="PROSITE" id="PS00198">
    <property type="entry name" value="4FE4S_FER_1"/>
    <property type="match status" value="1"/>
</dbReference>
<dbReference type="SUPFAM" id="SSF51905">
    <property type="entry name" value="FAD/NAD(P)-binding domain"/>
    <property type="match status" value="1"/>
</dbReference>
<dbReference type="GO" id="GO:0046872">
    <property type="term" value="F:metal ion binding"/>
    <property type="evidence" value="ECO:0007669"/>
    <property type="project" value="UniProtKB-KW"/>
</dbReference>
<evidence type="ECO:0000256" key="8">
    <source>
        <dbReference type="ARBA" id="ARBA00023014"/>
    </source>
</evidence>
<evidence type="ECO:0000313" key="10">
    <source>
        <dbReference type="EMBL" id="MDO7787031.1"/>
    </source>
</evidence>
<keyword evidence="3" id="KW-0004">4Fe-4S</keyword>
<evidence type="ECO:0000313" key="11">
    <source>
        <dbReference type="Proteomes" id="UP001172911"/>
    </source>
</evidence>
<dbReference type="RefSeq" id="WP_304542141.1">
    <property type="nucleotide sequence ID" value="NZ_JARPTC010000009.1"/>
</dbReference>
<dbReference type="EMBL" id="JARPTC010000009">
    <property type="protein sequence ID" value="MDO7787031.1"/>
    <property type="molecule type" value="Genomic_DNA"/>
</dbReference>
<feature type="domain" description="4Fe-4S ferredoxin-type" evidence="9">
    <location>
        <begin position="96"/>
        <end position="126"/>
    </location>
</feature>
<dbReference type="Pfam" id="PF00037">
    <property type="entry name" value="Fer4"/>
    <property type="match status" value="1"/>
</dbReference>
<evidence type="ECO:0000259" key="9">
    <source>
        <dbReference type="PROSITE" id="PS51379"/>
    </source>
</evidence>
<dbReference type="Pfam" id="PF12831">
    <property type="entry name" value="FAD_oxidored"/>
    <property type="match status" value="1"/>
</dbReference>
<feature type="domain" description="4Fe-4S ferredoxin-type" evidence="9">
    <location>
        <begin position="143"/>
        <end position="174"/>
    </location>
</feature>
<dbReference type="Gene3D" id="3.40.50.720">
    <property type="entry name" value="NAD(P)-binding Rossmann-like Domain"/>
    <property type="match status" value="1"/>
</dbReference>
<keyword evidence="8" id="KW-0411">Iron-sulfur</keyword>
<keyword evidence="5" id="KW-0274">FAD</keyword>
<evidence type="ECO:0000256" key="1">
    <source>
        <dbReference type="ARBA" id="ARBA00001974"/>
    </source>
</evidence>
<keyword evidence="11" id="KW-1185">Reference proteome</keyword>
<dbReference type="InterPro" id="IPR017900">
    <property type="entry name" value="4Fe4S_Fe_S_CS"/>
</dbReference>
<reference evidence="10" key="2">
    <citation type="submission" date="2023-03" db="EMBL/GenBank/DDBJ databases">
        <authorList>
            <person name="Zhang Z."/>
        </authorList>
    </citation>
    <scope>NUCLEOTIDE SEQUENCE</scope>
    <source>
        <strain evidence="10">DSA</strain>
    </source>
</reference>